<dbReference type="RefSeq" id="WP_179905868.1">
    <property type="nucleotide sequence ID" value="NZ_JACBXS010000015.1"/>
</dbReference>
<proteinExistence type="predicted"/>
<dbReference type="PANTHER" id="PTHR12049:SF7">
    <property type="entry name" value="PROTEIN ARGININE METHYLTRANSFERASE NDUFAF7, MITOCHONDRIAL"/>
    <property type="match status" value="1"/>
</dbReference>
<keyword evidence="2 3" id="KW-0808">Transferase</keyword>
<reference evidence="3 4" key="1">
    <citation type="journal article" date="2000" name="Arch. Microbiol.">
        <title>Rhodobaca bogoriensis gen. nov. and sp. nov., an alkaliphilic purple nonsulfur bacterium from African Rift Valley soda lakes.</title>
        <authorList>
            <person name="Milford A.D."/>
            <person name="Achenbach L.A."/>
            <person name="Jung D.O."/>
            <person name="Madigan M.T."/>
        </authorList>
    </citation>
    <scope>NUCLEOTIDE SEQUENCE [LARGE SCALE GENOMIC DNA]</scope>
    <source>
        <strain evidence="3 4">2376</strain>
    </source>
</reference>
<dbReference type="Gene3D" id="3.40.50.12710">
    <property type="match status" value="1"/>
</dbReference>
<dbReference type="EMBL" id="JACBXS010000015">
    <property type="protein sequence ID" value="NYS25164.1"/>
    <property type="molecule type" value="Genomic_DNA"/>
</dbReference>
<dbReference type="Proteomes" id="UP000529417">
    <property type="component" value="Unassembled WGS sequence"/>
</dbReference>
<evidence type="ECO:0000313" key="4">
    <source>
        <dbReference type="Proteomes" id="UP000529417"/>
    </source>
</evidence>
<dbReference type="AlphaFoldDB" id="A0A7Z0HZI4"/>
<gene>
    <name evidence="3" type="ORF">HUK65_09185</name>
</gene>
<name>A0A7Z0HZI4_9RHOB</name>
<dbReference type="InterPro" id="IPR003788">
    <property type="entry name" value="NDUFAF7"/>
</dbReference>
<keyword evidence="4" id="KW-1185">Reference proteome</keyword>
<dbReference type="GO" id="GO:0032259">
    <property type="term" value="P:methylation"/>
    <property type="evidence" value="ECO:0007669"/>
    <property type="project" value="UniProtKB-KW"/>
</dbReference>
<dbReference type="SUPFAM" id="SSF53335">
    <property type="entry name" value="S-adenosyl-L-methionine-dependent methyltransferases"/>
    <property type="match status" value="1"/>
</dbReference>
<comment type="caution">
    <text evidence="3">The sequence shown here is derived from an EMBL/GenBank/DDBJ whole genome shotgun (WGS) entry which is preliminary data.</text>
</comment>
<accession>A0A7Z0HZI4</accession>
<dbReference type="PANTHER" id="PTHR12049">
    <property type="entry name" value="PROTEIN ARGININE METHYLTRANSFERASE NDUFAF7, MITOCHONDRIAL"/>
    <property type="match status" value="1"/>
</dbReference>
<protein>
    <submittedName>
        <fullName evidence="3">SAM-dependent methyltransferase</fullName>
    </submittedName>
</protein>
<evidence type="ECO:0000256" key="1">
    <source>
        <dbReference type="ARBA" id="ARBA00022603"/>
    </source>
</evidence>
<dbReference type="InterPro" id="IPR038375">
    <property type="entry name" value="NDUFAF7_sf"/>
</dbReference>
<evidence type="ECO:0000313" key="3">
    <source>
        <dbReference type="EMBL" id="NYS25164.1"/>
    </source>
</evidence>
<sequence>MTALANLLRRRIAANGPITLADYMRDCLLHPQHGYYATRDPLGAAGDFTTAPEISQMFGELLGLALAQTWLDQGTPTPFTLAELGPGRGTLMADVLRATRAVPGFHEGARLHLVEASAPLRARQAETLAAYAPTWHDSVSTLPQAPLFLLANEFFDALPIRQFVRRGDGWAERMVGLAEGALTFGLSDPAPLAALAHRLADTAEGAIVETCPEAGPMIAQVAARIARHGGAALVIDYGDWRSNGDTLQALRGHAFDLPLAHPGQADLTAHVDFEALARSAVAAGAAHAPLTPQGAFLERLGITARAQTLAHGLTGRALGSHIAAHRRLTHPQEMGNLFKVLALHPQGSAPPPGTETPEPRY</sequence>
<dbReference type="InterPro" id="IPR029063">
    <property type="entry name" value="SAM-dependent_MTases_sf"/>
</dbReference>
<evidence type="ECO:0000256" key="2">
    <source>
        <dbReference type="ARBA" id="ARBA00022679"/>
    </source>
</evidence>
<dbReference type="GO" id="GO:0035243">
    <property type="term" value="F:protein-arginine omega-N symmetric methyltransferase activity"/>
    <property type="evidence" value="ECO:0007669"/>
    <property type="project" value="TreeGrafter"/>
</dbReference>
<keyword evidence="1 3" id="KW-0489">Methyltransferase</keyword>
<dbReference type="Pfam" id="PF02636">
    <property type="entry name" value="Methyltransf_28"/>
    <property type="match status" value="1"/>
</dbReference>
<organism evidence="3 4">
    <name type="scientific">Rhabdonatronobacter sediminivivens</name>
    <dbReference type="NCBI Taxonomy" id="2743469"/>
    <lineage>
        <taxon>Bacteria</taxon>
        <taxon>Pseudomonadati</taxon>
        <taxon>Pseudomonadota</taxon>
        <taxon>Alphaproteobacteria</taxon>
        <taxon>Rhodobacterales</taxon>
        <taxon>Paracoccaceae</taxon>
        <taxon>Rhabdonatronobacter</taxon>
    </lineage>
</organism>